<accession>A0ABU4Y5L4</accession>
<name>A0ABU4Y5L4_9HYPH</name>
<dbReference type="SUPFAM" id="SSF161084">
    <property type="entry name" value="MAPEG domain-like"/>
    <property type="match status" value="1"/>
</dbReference>
<keyword evidence="7" id="KW-1185">Reference proteome</keyword>
<dbReference type="InterPro" id="IPR023352">
    <property type="entry name" value="MAPEG-like_dom_sf"/>
</dbReference>
<dbReference type="EMBL" id="JAVIIW010000044">
    <property type="protein sequence ID" value="MDX8482178.1"/>
    <property type="molecule type" value="Genomic_DNA"/>
</dbReference>
<keyword evidence="3 5" id="KW-1133">Transmembrane helix</keyword>
<evidence type="ECO:0000256" key="3">
    <source>
        <dbReference type="ARBA" id="ARBA00022989"/>
    </source>
</evidence>
<sequence length="131" mass="14646">MEQYYPVAIVTLLCGLTIFGMALTVARTHSKTGILAPTMTGDPLLERAVRAHLNTIEWLPIFLPAMWLFAIYWSPVWAAGLGLLWLIGRIAYFVGYLSAPLKRYPGFFIQSIATFVLLLGALGRIVYLWLA</sequence>
<dbReference type="RefSeq" id="WP_320290283.1">
    <property type="nucleotide sequence ID" value="NZ_JAVIIW010000044.1"/>
</dbReference>
<evidence type="ECO:0000256" key="5">
    <source>
        <dbReference type="SAM" id="Phobius"/>
    </source>
</evidence>
<dbReference type="Pfam" id="PF01124">
    <property type="entry name" value="MAPEG"/>
    <property type="match status" value="1"/>
</dbReference>
<evidence type="ECO:0000256" key="4">
    <source>
        <dbReference type="ARBA" id="ARBA00023136"/>
    </source>
</evidence>
<evidence type="ECO:0000313" key="6">
    <source>
        <dbReference type="EMBL" id="MDX8482178.1"/>
    </source>
</evidence>
<dbReference type="InterPro" id="IPR001129">
    <property type="entry name" value="Membr-assoc_MAPEG"/>
</dbReference>
<feature type="transmembrane region" description="Helical" evidence="5">
    <location>
        <begin position="79"/>
        <end position="99"/>
    </location>
</feature>
<comment type="subcellular location">
    <subcellularLocation>
        <location evidence="1">Membrane</location>
        <topology evidence="1">Multi-pass membrane protein</topology>
    </subcellularLocation>
</comment>
<organism evidence="6 7">
    <name type="scientific">Mesorhizobium album</name>
    <dbReference type="NCBI Taxonomy" id="3072314"/>
    <lineage>
        <taxon>Bacteria</taxon>
        <taxon>Pseudomonadati</taxon>
        <taxon>Pseudomonadota</taxon>
        <taxon>Alphaproteobacteria</taxon>
        <taxon>Hyphomicrobiales</taxon>
        <taxon>Phyllobacteriaceae</taxon>
        <taxon>Mesorhizobium</taxon>
    </lineage>
</organism>
<evidence type="ECO:0000256" key="1">
    <source>
        <dbReference type="ARBA" id="ARBA00004141"/>
    </source>
</evidence>
<keyword evidence="4 5" id="KW-0472">Membrane</keyword>
<keyword evidence="2 5" id="KW-0812">Transmembrane</keyword>
<dbReference type="InterPro" id="IPR050997">
    <property type="entry name" value="MAPEG"/>
</dbReference>
<dbReference type="PANTHER" id="PTHR10250:SF15">
    <property type="entry name" value="MICROSOMAL GLUTATHIONE S-TRANSFERASE-RELATED"/>
    <property type="match status" value="1"/>
</dbReference>
<proteinExistence type="predicted"/>
<reference evidence="6 7" key="1">
    <citation type="submission" date="2023-08" db="EMBL/GenBank/DDBJ databases">
        <title>Implementing the SeqCode for naming new Mesorhizobium species isolated from Vachellia karroo root nodules.</title>
        <authorList>
            <person name="Van Lill M."/>
        </authorList>
    </citation>
    <scope>NUCLEOTIDE SEQUENCE [LARGE SCALE GENOMIC DNA]</scope>
    <source>
        <strain evidence="6 7">VK24D</strain>
    </source>
</reference>
<dbReference type="PANTHER" id="PTHR10250">
    <property type="entry name" value="MICROSOMAL GLUTATHIONE S-TRANSFERASE"/>
    <property type="match status" value="1"/>
</dbReference>
<dbReference type="Proteomes" id="UP001287059">
    <property type="component" value="Unassembled WGS sequence"/>
</dbReference>
<feature type="transmembrane region" description="Helical" evidence="5">
    <location>
        <begin position="106"/>
        <end position="130"/>
    </location>
</feature>
<gene>
    <name evidence="6" type="ORF">RFN28_27515</name>
</gene>
<comment type="caution">
    <text evidence="6">The sequence shown here is derived from an EMBL/GenBank/DDBJ whole genome shotgun (WGS) entry which is preliminary data.</text>
</comment>
<feature type="transmembrane region" description="Helical" evidence="5">
    <location>
        <begin position="6"/>
        <end position="26"/>
    </location>
</feature>
<dbReference type="Gene3D" id="1.20.120.550">
    <property type="entry name" value="Membrane associated eicosanoid/glutathione metabolism-like domain"/>
    <property type="match status" value="1"/>
</dbReference>
<evidence type="ECO:0000313" key="7">
    <source>
        <dbReference type="Proteomes" id="UP001287059"/>
    </source>
</evidence>
<evidence type="ECO:0000256" key="2">
    <source>
        <dbReference type="ARBA" id="ARBA00022692"/>
    </source>
</evidence>
<protein>
    <submittedName>
        <fullName evidence="6">MAPEG family protein</fullName>
    </submittedName>
</protein>